<feature type="transmembrane region" description="Helical" evidence="7">
    <location>
        <begin position="204"/>
        <end position="221"/>
    </location>
</feature>
<evidence type="ECO:0000256" key="6">
    <source>
        <dbReference type="ARBA" id="ARBA00023136"/>
    </source>
</evidence>
<evidence type="ECO:0000256" key="2">
    <source>
        <dbReference type="ARBA" id="ARBA00009045"/>
    </source>
</evidence>
<reference evidence="10 11" key="1">
    <citation type="journal article" date="2023" name="bioRxiv">
        <title>An intranuclear bacterial parasite of deep-sea mussels expresses apoptosis inhibitors acquired from its host.</title>
        <authorList>
            <person name="Gonzalez Porras M.A."/>
            <person name="Assie A."/>
            <person name="Tietjen M."/>
            <person name="Violette M."/>
            <person name="Kleiner M."/>
            <person name="Gruber-Vodicka H."/>
            <person name="Dubilier N."/>
            <person name="Leisch N."/>
        </authorList>
    </citation>
    <scope>NUCLEOTIDE SEQUENCE [LARGE SCALE GENOMIC DNA]</scope>
    <source>
        <strain evidence="10">IAP13</strain>
    </source>
</reference>
<dbReference type="Pfam" id="PF16733">
    <property type="entry name" value="NRho"/>
    <property type="match status" value="1"/>
</dbReference>
<evidence type="ECO:0000256" key="5">
    <source>
        <dbReference type="ARBA" id="ARBA00022989"/>
    </source>
</evidence>
<accession>A0AA90NLL4</accession>
<name>A0AA90NLL4_9GAMM</name>
<comment type="similarity">
    <text evidence="2">Belongs to the peptidase S54 family.</text>
</comment>
<sequence length="296" mass="32955">MATPMTMDLSPLSFFLYRQGVPHKITEEAGAQVVWTTDDALIPVIMRHYQDWQEERLILEAPPKRQQHKISTIIANISWRKYFVTFLFLIICVAVTLASWFGEAWWLVSKLTFVPVHRVSDGSGGALLYFGTLSMVSDHSQYWRFITPIFLHFNVLHLAFNMLWLFDLGKRIETRKGGLHLFLIILSTGVGSNLVQFFWGGTGLFGGFSGVVFGLLGYCMVCEKVDKSCQFGILPALYYFMLIYLVIGYTGIMDGLAGGSIANAAHTGGLLSGAVVGLLAGVLLRKKSAPLVEDEE</sequence>
<evidence type="ECO:0000259" key="9">
    <source>
        <dbReference type="Pfam" id="PF16733"/>
    </source>
</evidence>
<dbReference type="EC" id="3.4.21.105" evidence="10"/>
<dbReference type="InterPro" id="IPR038244">
    <property type="entry name" value="NRho_sf"/>
</dbReference>
<dbReference type="InterPro" id="IPR035952">
    <property type="entry name" value="Rhomboid-like_sf"/>
</dbReference>
<keyword evidence="10" id="KW-0645">Protease</keyword>
<proteinExistence type="inferred from homology"/>
<keyword evidence="6 7" id="KW-0472">Membrane</keyword>
<dbReference type="InterPro" id="IPR022764">
    <property type="entry name" value="Peptidase_S54_rhomboid_dom"/>
</dbReference>
<dbReference type="EMBL" id="JASXSV010000009">
    <property type="protein sequence ID" value="MDP0588983.1"/>
    <property type="molecule type" value="Genomic_DNA"/>
</dbReference>
<comment type="caution">
    <text evidence="10">The sequence shown here is derived from an EMBL/GenBank/DDBJ whole genome shotgun (WGS) entry which is preliminary data.</text>
</comment>
<dbReference type="Pfam" id="PF01694">
    <property type="entry name" value="Rhomboid"/>
    <property type="match status" value="1"/>
</dbReference>
<keyword evidence="4 10" id="KW-0378">Hydrolase</keyword>
<dbReference type="GO" id="GO:0016020">
    <property type="term" value="C:membrane"/>
    <property type="evidence" value="ECO:0007669"/>
    <property type="project" value="UniProtKB-SubCell"/>
</dbReference>
<evidence type="ECO:0000313" key="10">
    <source>
        <dbReference type="EMBL" id="MDP0588983.1"/>
    </source>
</evidence>
<feature type="transmembrane region" description="Helical" evidence="7">
    <location>
        <begin position="178"/>
        <end position="198"/>
    </location>
</feature>
<dbReference type="InterPro" id="IPR050925">
    <property type="entry name" value="Rhomboid_protease_S54"/>
</dbReference>
<dbReference type="Gene3D" id="3.30.70.2080">
    <property type="match status" value="1"/>
</dbReference>
<organism evidence="10 11">
    <name type="scientific">Candidatus Endonucleibacter bathymodioli</name>
    <dbReference type="NCBI Taxonomy" id="539814"/>
    <lineage>
        <taxon>Bacteria</taxon>
        <taxon>Pseudomonadati</taxon>
        <taxon>Pseudomonadota</taxon>
        <taxon>Gammaproteobacteria</taxon>
        <taxon>Oceanospirillales</taxon>
        <taxon>Endozoicomonadaceae</taxon>
        <taxon>Candidatus Endonucleibacter</taxon>
    </lineage>
</organism>
<keyword evidence="5 7" id="KW-1133">Transmembrane helix</keyword>
<keyword evidence="3 7" id="KW-0812">Transmembrane</keyword>
<evidence type="ECO:0000256" key="1">
    <source>
        <dbReference type="ARBA" id="ARBA00004141"/>
    </source>
</evidence>
<evidence type="ECO:0000256" key="4">
    <source>
        <dbReference type="ARBA" id="ARBA00022801"/>
    </source>
</evidence>
<dbReference type="PANTHER" id="PTHR43731">
    <property type="entry name" value="RHOMBOID PROTEASE"/>
    <property type="match status" value="1"/>
</dbReference>
<evidence type="ECO:0000256" key="7">
    <source>
        <dbReference type="SAM" id="Phobius"/>
    </source>
</evidence>
<evidence type="ECO:0000259" key="8">
    <source>
        <dbReference type="Pfam" id="PF01694"/>
    </source>
</evidence>
<feature type="transmembrane region" description="Helical" evidence="7">
    <location>
        <begin position="82"/>
        <end position="101"/>
    </location>
</feature>
<evidence type="ECO:0000313" key="11">
    <source>
        <dbReference type="Proteomes" id="UP001178148"/>
    </source>
</evidence>
<keyword evidence="11" id="KW-1185">Reference proteome</keyword>
<comment type="subcellular location">
    <subcellularLocation>
        <location evidence="1">Membrane</location>
        <topology evidence="1">Multi-pass membrane protein</topology>
    </subcellularLocation>
</comment>
<feature type="transmembrane region" description="Helical" evidence="7">
    <location>
        <begin position="142"/>
        <end position="166"/>
    </location>
</feature>
<dbReference type="Proteomes" id="UP001178148">
    <property type="component" value="Unassembled WGS sequence"/>
</dbReference>
<feature type="transmembrane region" description="Helical" evidence="7">
    <location>
        <begin position="233"/>
        <end position="252"/>
    </location>
</feature>
<evidence type="ECO:0000256" key="3">
    <source>
        <dbReference type="ARBA" id="ARBA00022692"/>
    </source>
</evidence>
<feature type="domain" description="Rhomboid protease N-terminal" evidence="9">
    <location>
        <begin position="3"/>
        <end position="54"/>
    </location>
</feature>
<dbReference type="SUPFAM" id="SSF144091">
    <property type="entry name" value="Rhomboid-like"/>
    <property type="match status" value="1"/>
</dbReference>
<gene>
    <name evidence="10" type="ORF">QS748_07240</name>
</gene>
<dbReference type="InterPro" id="IPR031976">
    <property type="entry name" value="NRho"/>
</dbReference>
<feature type="domain" description="Peptidase S54 rhomboid" evidence="8">
    <location>
        <begin position="140"/>
        <end position="279"/>
    </location>
</feature>
<feature type="transmembrane region" description="Helical" evidence="7">
    <location>
        <begin position="264"/>
        <end position="284"/>
    </location>
</feature>
<dbReference type="GO" id="GO:0004252">
    <property type="term" value="F:serine-type endopeptidase activity"/>
    <property type="evidence" value="ECO:0007669"/>
    <property type="project" value="InterPro"/>
</dbReference>
<dbReference type="Gene3D" id="1.20.1540.10">
    <property type="entry name" value="Rhomboid-like"/>
    <property type="match status" value="1"/>
</dbReference>
<dbReference type="GO" id="GO:0006508">
    <property type="term" value="P:proteolysis"/>
    <property type="evidence" value="ECO:0007669"/>
    <property type="project" value="UniProtKB-KW"/>
</dbReference>
<protein>
    <submittedName>
        <fullName evidence="10">Rhomboid family intramembrane serine protease</fullName>
        <ecNumber evidence="10">3.4.21.105</ecNumber>
    </submittedName>
</protein>
<dbReference type="PANTHER" id="PTHR43731:SF14">
    <property type="entry name" value="PRESENILIN-ASSOCIATED RHOMBOID-LIKE PROTEIN, MITOCHONDRIAL"/>
    <property type="match status" value="1"/>
</dbReference>
<dbReference type="AlphaFoldDB" id="A0AA90NLL4"/>